<evidence type="ECO:0000256" key="1">
    <source>
        <dbReference type="ARBA" id="ARBA00022741"/>
    </source>
</evidence>
<dbReference type="PROSITE" id="PS51192">
    <property type="entry name" value="HELICASE_ATP_BIND_1"/>
    <property type="match status" value="1"/>
</dbReference>
<organism evidence="6">
    <name type="scientific">Bodo saltans virus</name>
    <dbReference type="NCBI Taxonomy" id="2024608"/>
    <lineage>
        <taxon>Viruses</taxon>
        <taxon>Varidnaviria</taxon>
        <taxon>Bamfordvirae</taxon>
        <taxon>Nucleocytoviricota</taxon>
        <taxon>Megaviricetes</taxon>
        <taxon>Imitervirales</taxon>
        <taxon>Mimiviridae</taxon>
        <taxon>Klosneuvirinae</taxon>
        <taxon>Theiavirus</taxon>
        <taxon>Theiavirus salishense</taxon>
    </lineage>
</organism>
<feature type="domain" description="Helicase ATP-binding" evidence="5">
    <location>
        <begin position="93"/>
        <end position="263"/>
    </location>
</feature>
<keyword evidence="4" id="KW-0067">ATP-binding</keyword>
<reference evidence="6" key="1">
    <citation type="journal article" date="2017" name="Elife">
        <title>The kinetoplastid-infecting Bodo saltans virus (BsV), a window into the most abundant giant viruses in the sea.</title>
        <authorList>
            <person name="Deeg C.M."/>
            <person name="Chow C.-E.T."/>
            <person name="Suttle C.A."/>
        </authorList>
    </citation>
    <scope>NUCLEOTIDE SEQUENCE</scope>
    <source>
        <strain evidence="6">NG1</strain>
    </source>
</reference>
<gene>
    <name evidence="6" type="ORF">BMW23_0994</name>
</gene>
<dbReference type="GO" id="GO:0004386">
    <property type="term" value="F:helicase activity"/>
    <property type="evidence" value="ECO:0007669"/>
    <property type="project" value="UniProtKB-KW"/>
</dbReference>
<evidence type="ECO:0000256" key="3">
    <source>
        <dbReference type="ARBA" id="ARBA00022806"/>
    </source>
</evidence>
<proteinExistence type="predicted"/>
<sequence length="739" mass="85820">MHAQKIQPKTDEIIQFRQPFRHQYGQKIQPKTDEIVQFRQPLRRPFNRNISKETEYCAPSTTVHRKQQTSLQQIPLSLPSIYNTDAMKRFTDALHNQNMQIIFIQAPTGCGKTVGSLWEFAQYAERYPSITIFAGMPYRVSVCHMYSHMNNLSQTVAGGRYSFRYSIGSGETSGENNHHVEIMTIGLLEQRFLHNILTEKDDKPMFFMVDEAHDTSENTECLLAMLLWYVKNHKNAKIIISSATIDAQFIMKHYMSMHHEIINVDNLERNVDCEFLESSHIPDDDLFDKKIVEKLNYLAMKYTEGNFLVMMPGEMEIENLMKEIDNNKSLSDTFKVFGIHSGLESSYIYEVLHCPDRKIIIATPMVENAITIDGLVAGIDSGYRKNMYVNSEGESELRKELASKANIIQSSGRLSRKPGSVRGTMIVMMTKDDFEMLKDLPVSEMDRNPIHKSLINMYKYQLPIQDILVRIPTRKIHENTQFLIDYNILQQQDETISLTPNGEDIIKFPCAIPVGSFVITALKKILNDASPNAMQYLYATCVVASWMDLQTSVFYRPSKRQGDVSHKEKLEHMKNVHEQLYKDDCLETFLNIWDEYFQQKDYHEWALDNYIFEKAIKDINRHKMDFVRVLQERMKLRIPSEIITAFKENYTADFPTSSPDVLKFLREVIEISHKRWTFKYVGFVRKGIAYEKIHGDHTANYFIDSFSKSKIANSRMGQIVAFTQRRKGINVFLSNTVLI</sequence>
<dbReference type="PANTHER" id="PTHR18934">
    <property type="entry name" value="ATP-DEPENDENT RNA HELICASE"/>
    <property type="match status" value="1"/>
</dbReference>
<dbReference type="InterPro" id="IPR027417">
    <property type="entry name" value="P-loop_NTPase"/>
</dbReference>
<evidence type="ECO:0000256" key="2">
    <source>
        <dbReference type="ARBA" id="ARBA00022801"/>
    </source>
</evidence>
<keyword evidence="7" id="KW-1185">Reference proteome</keyword>
<evidence type="ECO:0000256" key="4">
    <source>
        <dbReference type="ARBA" id="ARBA00022840"/>
    </source>
</evidence>
<evidence type="ECO:0000313" key="7">
    <source>
        <dbReference type="Proteomes" id="UP000240325"/>
    </source>
</evidence>
<protein>
    <submittedName>
        <fullName evidence="6">Pre-mRNA-splicing factor ATP-dependent RNA helicase PRP16</fullName>
    </submittedName>
</protein>
<dbReference type="Gene3D" id="3.40.50.300">
    <property type="entry name" value="P-loop containing nucleotide triphosphate hydrolases"/>
    <property type="match status" value="2"/>
</dbReference>
<accession>A0A2H4UWG7</accession>
<keyword evidence="3 6" id="KW-0347">Helicase</keyword>
<dbReference type="EMBL" id="MF782455">
    <property type="protein sequence ID" value="ATZ81039.1"/>
    <property type="molecule type" value="Genomic_DNA"/>
</dbReference>
<dbReference type="InterPro" id="IPR014001">
    <property type="entry name" value="Helicase_ATP-bd"/>
</dbReference>
<dbReference type="GO" id="GO:0016787">
    <property type="term" value="F:hydrolase activity"/>
    <property type="evidence" value="ECO:0007669"/>
    <property type="project" value="UniProtKB-KW"/>
</dbReference>
<dbReference type="GO" id="GO:0003723">
    <property type="term" value="F:RNA binding"/>
    <property type="evidence" value="ECO:0007669"/>
    <property type="project" value="TreeGrafter"/>
</dbReference>
<dbReference type="InterPro" id="IPR011545">
    <property type="entry name" value="DEAD/DEAH_box_helicase_dom"/>
</dbReference>
<evidence type="ECO:0000259" key="5">
    <source>
        <dbReference type="PROSITE" id="PS51192"/>
    </source>
</evidence>
<name>A0A2H4UWG7_9VIRU</name>
<dbReference type="GO" id="GO:0005524">
    <property type="term" value="F:ATP binding"/>
    <property type="evidence" value="ECO:0007669"/>
    <property type="project" value="UniProtKB-KW"/>
</dbReference>
<evidence type="ECO:0000313" key="6">
    <source>
        <dbReference type="EMBL" id="ATZ81039.1"/>
    </source>
</evidence>
<dbReference type="SMART" id="SM00487">
    <property type="entry name" value="DEXDc"/>
    <property type="match status" value="1"/>
</dbReference>
<keyword evidence="2" id="KW-0378">Hydrolase</keyword>
<keyword evidence="1" id="KW-0547">Nucleotide-binding</keyword>
<dbReference type="Pfam" id="PF00270">
    <property type="entry name" value="DEAD"/>
    <property type="match status" value="1"/>
</dbReference>
<dbReference type="Proteomes" id="UP000240325">
    <property type="component" value="Segment"/>
</dbReference>
<dbReference type="SUPFAM" id="SSF52540">
    <property type="entry name" value="P-loop containing nucleoside triphosphate hydrolases"/>
    <property type="match status" value="1"/>
</dbReference>
<dbReference type="PANTHER" id="PTHR18934:SF99">
    <property type="entry name" value="ATP-DEPENDENT RNA HELICASE DHX37-RELATED"/>
    <property type="match status" value="1"/>
</dbReference>